<organism evidence="3 4">
    <name type="scientific">Gossypium armourianum</name>
    <dbReference type="NCBI Taxonomy" id="34283"/>
    <lineage>
        <taxon>Eukaryota</taxon>
        <taxon>Viridiplantae</taxon>
        <taxon>Streptophyta</taxon>
        <taxon>Embryophyta</taxon>
        <taxon>Tracheophyta</taxon>
        <taxon>Spermatophyta</taxon>
        <taxon>Magnoliopsida</taxon>
        <taxon>eudicotyledons</taxon>
        <taxon>Gunneridae</taxon>
        <taxon>Pentapetalae</taxon>
        <taxon>rosids</taxon>
        <taxon>malvids</taxon>
        <taxon>Malvales</taxon>
        <taxon>Malvaceae</taxon>
        <taxon>Malvoideae</taxon>
        <taxon>Gossypium</taxon>
    </lineage>
</organism>
<evidence type="ECO:0000313" key="3">
    <source>
        <dbReference type="EMBL" id="MBA0822419.1"/>
    </source>
</evidence>
<feature type="domain" description="Reverse transcriptase" evidence="1">
    <location>
        <begin position="292"/>
        <end position="376"/>
    </location>
</feature>
<sequence>MEEFGKVLDELALIDIKPNKGWLTWSNIRDSSGFLKETLDRFVVSASGVEKMSFLSTDVVRESFLNHDTILLDSVDRKPTNDYKDPRLFFKYEACWLRIKMLRISSEKSVKHFQFNRLRIRMHHLIEWIDILVDGPNVILNTEMLRTCRSELGYMYASLRDLTSHTDGNWVEGTTNVGRVACNYFNNLFKSEAVNDDRNIIHVRRCITLKMNEALLCRVTDKEIMDAFSQMDPRKALVLMVSPAFLFCENWDVVSKDVIRYCHDVFKGKKDICEINDTVVVLIHKVRDPKDIMNFRSISLYRAIFKIISKVLANRLKMVLHSCISHNPSAFVLGRMIHDYILIAHELVHYLQSLKNGPNKGLVIKLDMSKAYDRVDGTSLKGFCLKWALRMNRGTMEEMTSKIRRWWWASKEKGRGWATLAWDNLCLPKGMGGIGFRDYRLFNLALLGWQGIVVEFSLTRTNAAFRVLKEMPYISQLILFRRCRDGDETVIHALRDCPKARDVLIAGGFDNRLLINKYEFFTDWIEDSMHLLDKKSFEGFITTLWNIWNYRNNAIFRCKEEDVRGVIKVNVDASVNANRTGLGIIVRDSDGFILSGKAVFISKVVNSEWAKLDAFLEGIRLAQSLNLNKVIFEMDCTCAVSRFCKHKDDITIFGYRIKEAHKILDSFSKFEVKWVDCGCNKVANSLCNWSLSNCCNLSFEMDYPSDIHNLVISDVS</sequence>
<dbReference type="GO" id="GO:0004523">
    <property type="term" value="F:RNA-DNA hybrid ribonuclease activity"/>
    <property type="evidence" value="ECO:0007669"/>
    <property type="project" value="InterPro"/>
</dbReference>
<dbReference type="InterPro" id="IPR000477">
    <property type="entry name" value="RT_dom"/>
</dbReference>
<dbReference type="InterPro" id="IPR002156">
    <property type="entry name" value="RNaseH_domain"/>
</dbReference>
<dbReference type="InterPro" id="IPR012337">
    <property type="entry name" value="RNaseH-like_sf"/>
</dbReference>
<dbReference type="InterPro" id="IPR036397">
    <property type="entry name" value="RNaseH_sf"/>
</dbReference>
<dbReference type="PANTHER" id="PTHR47074:SF48">
    <property type="entry name" value="POLYNUCLEOTIDYL TRANSFERASE, RIBONUCLEASE H-LIKE SUPERFAMILY PROTEIN"/>
    <property type="match status" value="1"/>
</dbReference>
<reference evidence="3 4" key="1">
    <citation type="journal article" date="2019" name="Genome Biol. Evol.">
        <title>Insights into the evolution of the New World diploid cottons (Gossypium, subgenus Houzingenia) based on genome sequencing.</title>
        <authorList>
            <person name="Grover C.E."/>
            <person name="Arick M.A. 2nd"/>
            <person name="Thrash A."/>
            <person name="Conover J.L."/>
            <person name="Sanders W.S."/>
            <person name="Peterson D.G."/>
            <person name="Frelichowski J.E."/>
            <person name="Scheffler J.A."/>
            <person name="Scheffler B.E."/>
            <person name="Wendel J.F."/>
        </authorList>
    </citation>
    <scope>NUCLEOTIDE SEQUENCE [LARGE SCALE GENOMIC DNA]</scope>
    <source>
        <strain evidence="3">6</strain>
        <tissue evidence="3">Leaf</tissue>
    </source>
</reference>
<keyword evidence="4" id="KW-1185">Reference proteome</keyword>
<dbReference type="InterPro" id="IPR052929">
    <property type="entry name" value="RNase_H-like_EbsB-rel"/>
</dbReference>
<dbReference type="CDD" id="cd06222">
    <property type="entry name" value="RNase_H_like"/>
    <property type="match status" value="1"/>
</dbReference>
<protein>
    <recommendedName>
        <fullName evidence="5">Reverse transcriptase</fullName>
    </recommendedName>
</protein>
<evidence type="ECO:0000313" key="4">
    <source>
        <dbReference type="Proteomes" id="UP000593575"/>
    </source>
</evidence>
<dbReference type="Gene3D" id="3.30.420.10">
    <property type="entry name" value="Ribonuclease H-like superfamily/Ribonuclease H"/>
    <property type="match status" value="1"/>
</dbReference>
<dbReference type="Pfam" id="PF13456">
    <property type="entry name" value="RVT_3"/>
    <property type="match status" value="1"/>
</dbReference>
<dbReference type="AlphaFoldDB" id="A0A7J9IJX1"/>
<proteinExistence type="predicted"/>
<dbReference type="InterPro" id="IPR044730">
    <property type="entry name" value="RNase_H-like_dom_plant"/>
</dbReference>
<dbReference type="GO" id="GO:0003676">
    <property type="term" value="F:nucleic acid binding"/>
    <property type="evidence" value="ECO:0007669"/>
    <property type="project" value="InterPro"/>
</dbReference>
<feature type="domain" description="RNase H type-1" evidence="2">
    <location>
        <begin position="570"/>
        <end position="689"/>
    </location>
</feature>
<dbReference type="Proteomes" id="UP000593575">
    <property type="component" value="Unassembled WGS sequence"/>
</dbReference>
<gene>
    <name evidence="3" type="ORF">Goarm_019222</name>
</gene>
<comment type="caution">
    <text evidence="3">The sequence shown here is derived from an EMBL/GenBank/DDBJ whole genome shotgun (WGS) entry which is preliminary data.</text>
</comment>
<accession>A0A7J9IJX1</accession>
<dbReference type="Pfam" id="PF00078">
    <property type="entry name" value="RVT_1"/>
    <property type="match status" value="1"/>
</dbReference>
<dbReference type="SUPFAM" id="SSF53098">
    <property type="entry name" value="Ribonuclease H-like"/>
    <property type="match status" value="1"/>
</dbReference>
<dbReference type="EMBL" id="JABFAE010000001">
    <property type="protein sequence ID" value="MBA0822419.1"/>
    <property type="molecule type" value="Genomic_DNA"/>
</dbReference>
<evidence type="ECO:0000259" key="2">
    <source>
        <dbReference type="Pfam" id="PF13456"/>
    </source>
</evidence>
<evidence type="ECO:0008006" key="5">
    <source>
        <dbReference type="Google" id="ProtNLM"/>
    </source>
</evidence>
<evidence type="ECO:0000259" key="1">
    <source>
        <dbReference type="Pfam" id="PF00078"/>
    </source>
</evidence>
<name>A0A7J9IJX1_9ROSI</name>
<dbReference type="PANTHER" id="PTHR47074">
    <property type="entry name" value="BNAC02G40300D PROTEIN"/>
    <property type="match status" value="1"/>
</dbReference>